<gene>
    <name evidence="1" type="ORF">BU24DRAFT_406976</name>
</gene>
<dbReference type="RefSeq" id="XP_033385220.1">
    <property type="nucleotide sequence ID" value="XM_033525788.1"/>
</dbReference>
<evidence type="ECO:0000313" key="1">
    <source>
        <dbReference type="EMBL" id="KAF2016881.1"/>
    </source>
</evidence>
<proteinExistence type="predicted"/>
<keyword evidence="2" id="KW-1185">Reference proteome</keyword>
<protein>
    <submittedName>
        <fullName evidence="1">Uncharacterized protein</fullName>
    </submittedName>
</protein>
<organism evidence="1 2">
    <name type="scientific">Aaosphaeria arxii CBS 175.79</name>
    <dbReference type="NCBI Taxonomy" id="1450172"/>
    <lineage>
        <taxon>Eukaryota</taxon>
        <taxon>Fungi</taxon>
        <taxon>Dikarya</taxon>
        <taxon>Ascomycota</taxon>
        <taxon>Pezizomycotina</taxon>
        <taxon>Dothideomycetes</taxon>
        <taxon>Pleosporomycetidae</taxon>
        <taxon>Pleosporales</taxon>
        <taxon>Pleosporales incertae sedis</taxon>
        <taxon>Aaosphaeria</taxon>
    </lineage>
</organism>
<dbReference type="GeneID" id="54283185"/>
<dbReference type="EMBL" id="ML978068">
    <property type="protein sequence ID" value="KAF2016881.1"/>
    <property type="molecule type" value="Genomic_DNA"/>
</dbReference>
<dbReference type="AlphaFoldDB" id="A0A6A5XVZ6"/>
<sequence length="296" mass="33245">MSVQIVQRSSTTLQHVNTPTTKQIRWGVLSSSHLFATVIMPYLDSSYFTVCFQFCVDSMDVADFAISKMPKVAPRPTEKQSKDIEFTYQGRTIVVTISTNDPSERIYREIQKTVHPGEPSKRIVILDKNDTKMNLHYYDLKKGDAFSPREMTAAGLAPTVKEALANNLRPLRPEDWSVKFTRALFHLSKNYPGKEGHRAAVEKLVQMAEQRHRTKGLENRFLCGITPWDIRKVTELRIAELAEESGDVNTFTGGLGDAINEVEAESDEHTAEEVGNQPTAVGQHMNLVVLGGRPQN</sequence>
<reference evidence="1" key="1">
    <citation type="journal article" date="2020" name="Stud. Mycol.">
        <title>101 Dothideomycetes genomes: a test case for predicting lifestyles and emergence of pathogens.</title>
        <authorList>
            <person name="Haridas S."/>
            <person name="Albert R."/>
            <person name="Binder M."/>
            <person name="Bloem J."/>
            <person name="Labutti K."/>
            <person name="Salamov A."/>
            <person name="Andreopoulos B."/>
            <person name="Baker S."/>
            <person name="Barry K."/>
            <person name="Bills G."/>
            <person name="Bluhm B."/>
            <person name="Cannon C."/>
            <person name="Castanera R."/>
            <person name="Culley D."/>
            <person name="Daum C."/>
            <person name="Ezra D."/>
            <person name="Gonzalez J."/>
            <person name="Henrissat B."/>
            <person name="Kuo A."/>
            <person name="Liang C."/>
            <person name="Lipzen A."/>
            <person name="Lutzoni F."/>
            <person name="Magnuson J."/>
            <person name="Mondo S."/>
            <person name="Nolan M."/>
            <person name="Ohm R."/>
            <person name="Pangilinan J."/>
            <person name="Park H.-J."/>
            <person name="Ramirez L."/>
            <person name="Alfaro M."/>
            <person name="Sun H."/>
            <person name="Tritt A."/>
            <person name="Yoshinaga Y."/>
            <person name="Zwiers L.-H."/>
            <person name="Turgeon B."/>
            <person name="Goodwin S."/>
            <person name="Spatafora J."/>
            <person name="Crous P."/>
            <person name="Grigoriev I."/>
        </authorList>
    </citation>
    <scope>NUCLEOTIDE SEQUENCE</scope>
    <source>
        <strain evidence="1">CBS 175.79</strain>
    </source>
</reference>
<dbReference type="Proteomes" id="UP000799778">
    <property type="component" value="Unassembled WGS sequence"/>
</dbReference>
<evidence type="ECO:0000313" key="2">
    <source>
        <dbReference type="Proteomes" id="UP000799778"/>
    </source>
</evidence>
<accession>A0A6A5XVZ6</accession>
<name>A0A6A5XVZ6_9PLEO</name>